<dbReference type="GO" id="GO:1990414">
    <property type="term" value="P:replication-born double-strand break repair via sister chromatid exchange"/>
    <property type="evidence" value="ECO:0007669"/>
    <property type="project" value="TreeGrafter"/>
</dbReference>
<dbReference type="InterPro" id="IPR039781">
    <property type="entry name" value="Rad21/Rec8-like"/>
</dbReference>
<comment type="caution">
    <text evidence="10">The sequence shown here is derived from an EMBL/GenBank/DDBJ whole genome shotgun (WGS) entry which is preliminary data.</text>
</comment>
<keyword evidence="4" id="KW-0159">Chromosome partition</keyword>
<dbReference type="InterPro" id="IPR036390">
    <property type="entry name" value="WH_DNA-bd_sf"/>
</dbReference>
<name>A0A7J7NBI9_9MAGN</name>
<feature type="domain" description="Rad21/Rec8-like protein N-terminal" evidence="9">
    <location>
        <begin position="1"/>
        <end position="101"/>
    </location>
</feature>
<dbReference type="EMBL" id="JACGCM010000923">
    <property type="protein sequence ID" value="KAF6164629.1"/>
    <property type="molecule type" value="Genomic_DNA"/>
</dbReference>
<dbReference type="GO" id="GO:0007059">
    <property type="term" value="P:chromosome segregation"/>
    <property type="evidence" value="ECO:0007669"/>
    <property type="project" value="UniProtKB-KW"/>
</dbReference>
<dbReference type="GO" id="GO:0005634">
    <property type="term" value="C:nucleus"/>
    <property type="evidence" value="ECO:0007669"/>
    <property type="project" value="UniProtKB-SubCell"/>
</dbReference>
<dbReference type="Gene3D" id="1.10.10.580">
    <property type="entry name" value="Structural maintenance of chromosome 1. Chain E"/>
    <property type="match status" value="1"/>
</dbReference>
<accession>A0A7J7NBI9</accession>
<comment type="subcellular location">
    <subcellularLocation>
        <location evidence="1">Nucleus</location>
    </subcellularLocation>
</comment>
<dbReference type="Pfam" id="PF04824">
    <property type="entry name" value="Rad21_Rec8"/>
    <property type="match status" value="1"/>
</dbReference>
<reference evidence="10 11" key="1">
    <citation type="journal article" date="2020" name="IScience">
        <title>Genome Sequencing of the Endangered Kingdonia uniflora (Circaeasteraceae, Ranunculales) Reveals Potential Mechanisms of Evolutionary Specialization.</title>
        <authorList>
            <person name="Sun Y."/>
            <person name="Deng T."/>
            <person name="Zhang A."/>
            <person name="Moore M.J."/>
            <person name="Landis J.B."/>
            <person name="Lin N."/>
            <person name="Zhang H."/>
            <person name="Zhang X."/>
            <person name="Huang J."/>
            <person name="Zhang X."/>
            <person name="Sun H."/>
            <person name="Wang H."/>
        </authorList>
    </citation>
    <scope>NUCLEOTIDE SEQUENCE [LARGE SCALE GENOMIC DNA]</scope>
    <source>
        <strain evidence="10">TB1705</strain>
        <tissue evidence="10">Leaf</tissue>
    </source>
</reference>
<dbReference type="GO" id="GO:0008278">
    <property type="term" value="C:cohesin complex"/>
    <property type="evidence" value="ECO:0007669"/>
    <property type="project" value="InterPro"/>
</dbReference>
<evidence type="ECO:0000313" key="10">
    <source>
        <dbReference type="EMBL" id="KAF6164629.1"/>
    </source>
</evidence>
<evidence type="ECO:0000256" key="5">
    <source>
        <dbReference type="ARBA" id="ARBA00023242"/>
    </source>
</evidence>
<sequence length="1354" mass="149050">MFYSQFILAKKGPLGTIWIAAHLERKLRKNQVADTDIGVSVDSILFPEVPIALRLSSHLLLGVVRIYSRKVNYLFHDCSEALLKVKQAFRSTAVDLPPEESRAPYHSITLPETFDLDDFELPDSEFFQGNYVDHHISTKEQITLQDTLDNVVYSTSKFGLDERFGDGDTSQIGLDLDEDLLVAKASTPGHTTILLDLDEMDPQLSGQPMTPFTNMDIDEVDDKYQEDRPAEASELLTVGTEGQTKQTIAECSSPLVAIQTQNLDANAEVFPCEHINGSSADPSVELIESTELVTEENMGNSHSEPDFHIRDINNASESSITKSSEANTLSTPNVETGSLSGHLDRSVFPSHLVPVESAAIDSVELSSPTSVLAEQPKPTSPASECLDITLSASNSLERTVNFQNEVASDKENSLVFVDQTHKEGLAAHENELDKLEVSTDANAPDIQPRVGVPESDCTSPKDNFKSQGLLNNDLEGNLLKFGSLCDKVDPCAESVLGQPGSYELEKLEARTCSELEDSAIRRSNDPNEKLCAPRFMLRACSSLSDQSDVLCLGDQISAEVAPDGSSRGIDPCATDTLGNVEAIRAFGTLALVEGCEECHTTNALAENQILEFVPVNNAQADLSKSDEPLGFVISGDTHPENQILPAPEMMLSSPDVAPYLPSDLLVGTTAEKEVSLEREGNEDRINSLSGKKRLLMESTPVLPDGNSAKLSGLPRSKRTFLSIPDDDDLLSSILVGRKSSAMKMKPSTPPHEKASLKRPRLASRVNVPKRKALLMDDTMVLHGDTIRQQLISTEDIRRVRRKAPCTRSEIWTIQKHLLEDEIFNDPLFTGISEELIGLHDRTYDFSGDGFCRNDTDHTNPDVPSDELSKSTKHGNKSYLTAEPVVVGNVEELHDSCGTLLEAEILPCENLLNNSITHDILDQTQVIAEISPLDLQKGSQSGDLTSMEIGRQNEVTDSVIELSHMDNGATCIGNNKSYVMEIDGGGSILADDISVARDQSVILETDIDDLRTENFLPQHEVGLRKSSSAPLSVSMLDTDSMETRVDVVTQLEELAAHDEQLEGTRCGLLFETDDGTVAENVKNIGEIFSTSDADHAVEGLRNEMAEAIEDELVVEHVNEDGENLSCKMMSNKEFQRDSSCHLEHNADTENVRSDEGEYLGCEGANTECNMVTESIAVLENIMLDNVSMKDSGVLENAIYGNDTGLFVIFFVQLQLIASARFIASNLLYSKGYYYVNDLTGISEFLNFDDEEMDEEEEDNSMPSAEETHFDENSGWSSRTRAVAKYLQTLFVKESGHERNVLPLDNLLSGKTRKEASRMFFETLVLKTRDYIHVEQETPFETINIRPRAKLTKSDL</sequence>
<feature type="domain" description="Rad21/Rec8-like protein C-terminal eukaryotic" evidence="8">
    <location>
        <begin position="1296"/>
        <end position="1348"/>
    </location>
</feature>
<keyword evidence="11" id="KW-1185">Reference proteome</keyword>
<evidence type="ECO:0000256" key="3">
    <source>
        <dbReference type="ARBA" id="ARBA00022776"/>
    </source>
</evidence>
<evidence type="ECO:0000259" key="9">
    <source>
        <dbReference type="Pfam" id="PF04825"/>
    </source>
</evidence>
<dbReference type="InterPro" id="IPR023093">
    <property type="entry name" value="ScpA-like_C"/>
</dbReference>
<dbReference type="PANTHER" id="PTHR12585">
    <property type="entry name" value="SCC1 / RAD21 FAMILY MEMBER"/>
    <property type="match status" value="1"/>
</dbReference>
<keyword evidence="5" id="KW-0539">Nucleus</keyword>
<evidence type="ECO:0000259" key="8">
    <source>
        <dbReference type="Pfam" id="PF04824"/>
    </source>
</evidence>
<evidence type="ECO:0000256" key="1">
    <source>
        <dbReference type="ARBA" id="ARBA00004123"/>
    </source>
</evidence>
<evidence type="ECO:0000256" key="6">
    <source>
        <dbReference type="ARBA" id="ARBA00064543"/>
    </source>
</evidence>
<evidence type="ECO:0000256" key="7">
    <source>
        <dbReference type="SAM" id="MobiDB-lite"/>
    </source>
</evidence>
<evidence type="ECO:0008006" key="12">
    <source>
        <dbReference type="Google" id="ProtNLM"/>
    </source>
</evidence>
<dbReference type="InterPro" id="IPR006910">
    <property type="entry name" value="Rad21_Rec8_N"/>
</dbReference>
<dbReference type="Pfam" id="PF04825">
    <property type="entry name" value="Rad21_Rec8_N"/>
    <property type="match status" value="1"/>
</dbReference>
<dbReference type="OrthoDB" id="10071381at2759"/>
<dbReference type="InterPro" id="IPR006909">
    <property type="entry name" value="Rad21/Rec8_C_eu"/>
</dbReference>
<keyword evidence="3" id="KW-0498">Mitosis</keyword>
<evidence type="ECO:0000256" key="4">
    <source>
        <dbReference type="ARBA" id="ARBA00022829"/>
    </source>
</evidence>
<dbReference type="Proteomes" id="UP000541444">
    <property type="component" value="Unassembled WGS sequence"/>
</dbReference>
<dbReference type="CDD" id="cd21793">
    <property type="entry name" value="Rad21_Rec8_M_AtSYN1-like"/>
    <property type="match status" value="1"/>
</dbReference>
<evidence type="ECO:0000256" key="2">
    <source>
        <dbReference type="ARBA" id="ARBA00009870"/>
    </source>
</evidence>
<dbReference type="PANTHER" id="PTHR12585:SF69">
    <property type="entry name" value="FI11703P"/>
    <property type="match status" value="1"/>
</dbReference>
<proteinExistence type="inferred from homology"/>
<gene>
    <name evidence="10" type="ORF">GIB67_032857</name>
</gene>
<dbReference type="FunFam" id="1.10.10.580:FF:000002">
    <property type="entry name" value="Sister chromatid cohesion 1 protein 4"/>
    <property type="match status" value="1"/>
</dbReference>
<keyword evidence="3" id="KW-0132">Cell division</keyword>
<dbReference type="GO" id="GO:0007062">
    <property type="term" value="P:sister chromatid cohesion"/>
    <property type="evidence" value="ECO:0007669"/>
    <property type="project" value="InterPro"/>
</dbReference>
<protein>
    <recommendedName>
        <fullName evidence="12">Sister chromatid cohesion 1 protein 4-like</fullName>
    </recommendedName>
</protein>
<comment type="similarity">
    <text evidence="2">Belongs to the rad21 family.</text>
</comment>
<feature type="region of interest" description="Disordered" evidence="7">
    <location>
        <begin position="443"/>
        <end position="463"/>
    </location>
</feature>
<dbReference type="GO" id="GO:0003682">
    <property type="term" value="F:chromatin binding"/>
    <property type="evidence" value="ECO:0007669"/>
    <property type="project" value="TreeGrafter"/>
</dbReference>
<keyword evidence="3" id="KW-0131">Cell cycle</keyword>
<evidence type="ECO:0000313" key="11">
    <source>
        <dbReference type="Proteomes" id="UP000541444"/>
    </source>
</evidence>
<organism evidence="10 11">
    <name type="scientific">Kingdonia uniflora</name>
    <dbReference type="NCBI Taxonomy" id="39325"/>
    <lineage>
        <taxon>Eukaryota</taxon>
        <taxon>Viridiplantae</taxon>
        <taxon>Streptophyta</taxon>
        <taxon>Embryophyta</taxon>
        <taxon>Tracheophyta</taxon>
        <taxon>Spermatophyta</taxon>
        <taxon>Magnoliopsida</taxon>
        <taxon>Ranunculales</taxon>
        <taxon>Circaeasteraceae</taxon>
        <taxon>Kingdonia</taxon>
    </lineage>
</organism>
<comment type="subunit">
    <text evidence="6">Component of the cohesin complex.</text>
</comment>
<dbReference type="SUPFAM" id="SSF46785">
    <property type="entry name" value="Winged helix' DNA-binding domain"/>
    <property type="match status" value="1"/>
</dbReference>
<feature type="region of interest" description="Disordered" evidence="7">
    <location>
        <begin position="854"/>
        <end position="874"/>
    </location>
</feature>